<keyword evidence="2" id="KW-0732">Signal</keyword>
<accession>A0A9N7UEL3</accession>
<evidence type="ECO:0000313" key="4">
    <source>
        <dbReference type="Proteomes" id="UP001153269"/>
    </source>
</evidence>
<organism evidence="3 4">
    <name type="scientific">Pleuronectes platessa</name>
    <name type="common">European plaice</name>
    <dbReference type="NCBI Taxonomy" id="8262"/>
    <lineage>
        <taxon>Eukaryota</taxon>
        <taxon>Metazoa</taxon>
        <taxon>Chordata</taxon>
        <taxon>Craniata</taxon>
        <taxon>Vertebrata</taxon>
        <taxon>Euteleostomi</taxon>
        <taxon>Actinopterygii</taxon>
        <taxon>Neopterygii</taxon>
        <taxon>Teleostei</taxon>
        <taxon>Neoteleostei</taxon>
        <taxon>Acanthomorphata</taxon>
        <taxon>Carangaria</taxon>
        <taxon>Pleuronectiformes</taxon>
        <taxon>Pleuronectoidei</taxon>
        <taxon>Pleuronectidae</taxon>
        <taxon>Pleuronectes</taxon>
    </lineage>
</organism>
<dbReference type="EMBL" id="CADEAL010001112">
    <property type="protein sequence ID" value="CAB1429087.1"/>
    <property type="molecule type" value="Genomic_DNA"/>
</dbReference>
<feature type="chain" id="PRO_5040393163" evidence="2">
    <location>
        <begin position="21"/>
        <end position="290"/>
    </location>
</feature>
<dbReference type="AlphaFoldDB" id="A0A9N7UEL3"/>
<reference evidence="3" key="1">
    <citation type="submission" date="2020-03" db="EMBL/GenBank/DDBJ databases">
        <authorList>
            <person name="Weist P."/>
        </authorList>
    </citation>
    <scope>NUCLEOTIDE SEQUENCE</scope>
</reference>
<proteinExistence type="predicted"/>
<keyword evidence="4" id="KW-1185">Reference proteome</keyword>
<gene>
    <name evidence="3" type="ORF">PLEPLA_LOCUS17062</name>
</gene>
<protein>
    <submittedName>
        <fullName evidence="3">Uncharacterized protein</fullName>
    </submittedName>
</protein>
<feature type="region of interest" description="Disordered" evidence="1">
    <location>
        <begin position="237"/>
        <end position="290"/>
    </location>
</feature>
<evidence type="ECO:0000256" key="1">
    <source>
        <dbReference type="SAM" id="MobiDB-lite"/>
    </source>
</evidence>
<sequence length="290" mass="31179">MVLPCPCMFWSLGTSTITDAACLAFLLCGSKPTVSVVVKHREVCLRVWVCVMEGEWECGCVQMVHKPTFQLGPEYKYPWLIGMWRLLAQKASAWPGSRTLSLTHSPGRGWKPPKVTLSMDAMISNSLCLPRPLSLLFSIPVAIRPAPSPASSVIMGDELPDNLSLRPESLSPGPVGLTIPVSISILLIHLPPPDRYPIPSPRTPPPCPFVSVLGGAMEDPAMCPLILSKTRKRNASSNALTKNGGAMPVSGIRQREIEQEGRASGIPSPGKALRQCCRSASSPSIHTGVS</sequence>
<name>A0A9N7UEL3_PLEPL</name>
<evidence type="ECO:0000313" key="3">
    <source>
        <dbReference type="EMBL" id="CAB1429087.1"/>
    </source>
</evidence>
<feature type="signal peptide" evidence="2">
    <location>
        <begin position="1"/>
        <end position="20"/>
    </location>
</feature>
<comment type="caution">
    <text evidence="3">The sequence shown here is derived from an EMBL/GenBank/DDBJ whole genome shotgun (WGS) entry which is preliminary data.</text>
</comment>
<evidence type="ECO:0000256" key="2">
    <source>
        <dbReference type="SAM" id="SignalP"/>
    </source>
</evidence>
<feature type="compositionally biased region" description="Polar residues" evidence="1">
    <location>
        <begin position="278"/>
        <end position="290"/>
    </location>
</feature>
<dbReference type="Proteomes" id="UP001153269">
    <property type="component" value="Unassembled WGS sequence"/>
</dbReference>